<evidence type="ECO:0000313" key="3">
    <source>
        <dbReference type="Proteomes" id="UP000027222"/>
    </source>
</evidence>
<name>A0A067U3A5_GALM3</name>
<accession>A0A067U3A5</accession>
<dbReference type="AlphaFoldDB" id="A0A067U3A5"/>
<feature type="region of interest" description="Disordered" evidence="1">
    <location>
        <begin position="103"/>
        <end position="129"/>
    </location>
</feature>
<feature type="compositionally biased region" description="Polar residues" evidence="1">
    <location>
        <begin position="103"/>
        <end position="114"/>
    </location>
</feature>
<feature type="region of interest" description="Disordered" evidence="1">
    <location>
        <begin position="176"/>
        <end position="199"/>
    </location>
</feature>
<dbReference type="EMBL" id="KL142367">
    <property type="protein sequence ID" value="KDR85893.1"/>
    <property type="molecule type" value="Genomic_DNA"/>
</dbReference>
<dbReference type="Proteomes" id="UP000027222">
    <property type="component" value="Unassembled WGS sequence"/>
</dbReference>
<sequence>MLGFRQDYGWVCCLDSELLSNSPFAPLFPAGSQEIVVLLTSSCTDASFLPQNAIMQSKLPDTSAARRATICYTGEVASYDIGDAAEMFSQPLDPFCDTPYRNTSRPNNSSQSAGKTIRIVPPPESPTSIRRQLTNDIAALYSSNRTQENRTMRNLNNSHKKRHGILTNRKEKRNSAPPILTSINDGDQTPTRKNTIEGPRNELVSPATTIYPLLHSQSVSPKRLFPALIHKNQRTRPQSHTSSSLSHSRVFGLDLSPIIEDTNAFGEYFELNEDSVIPSIVDSSGSSYGQLLEDMNIDYFSASQYSAFAGLEWGYDQRRQTDYSSQLSAQGFGDVQDPDWGDDHLEALEDSVLIPGLTLTVPTPDLGNAARFPAERYPDLPVIDEVLDWSIEGPTSTQTILKNSVPSDLGRICLDTYPKDSDSLPGPLGNSLNNPLDGANLTGRQKSEAGFVTCAGVGSDSGNTSRRFSGFRWPTLRRENRTEISSKIERGAGRVWSRLSRVLATFRTPFGHQQSGDRTYLDAPCTTVTPNWASSSHEPRYFSARHSDLSNQLSCSDPRSSSWAFEKHSSGSPLRNASACILEDGEHAASRLFGLPNIGKKQDASTFWRAETSEIAIDGGQPRRSDERNTGSFGFSMKGIGSSRHRRYVEDDTGCLDCAREIHTNPYNGLDVEE</sequence>
<gene>
    <name evidence="2" type="ORF">GALMADRAFT_132522</name>
</gene>
<feature type="compositionally biased region" description="Polar residues" evidence="1">
    <location>
        <begin position="181"/>
        <end position="193"/>
    </location>
</feature>
<dbReference type="HOGENOM" id="CLU_407702_0_0_1"/>
<organism evidence="2 3">
    <name type="scientific">Galerina marginata (strain CBS 339.88)</name>
    <dbReference type="NCBI Taxonomy" id="685588"/>
    <lineage>
        <taxon>Eukaryota</taxon>
        <taxon>Fungi</taxon>
        <taxon>Dikarya</taxon>
        <taxon>Basidiomycota</taxon>
        <taxon>Agaricomycotina</taxon>
        <taxon>Agaricomycetes</taxon>
        <taxon>Agaricomycetidae</taxon>
        <taxon>Agaricales</taxon>
        <taxon>Agaricineae</taxon>
        <taxon>Strophariaceae</taxon>
        <taxon>Galerina</taxon>
    </lineage>
</organism>
<protein>
    <submittedName>
        <fullName evidence="2">Uncharacterized protein</fullName>
    </submittedName>
</protein>
<proteinExistence type="predicted"/>
<keyword evidence="3" id="KW-1185">Reference proteome</keyword>
<dbReference type="OrthoDB" id="3068059at2759"/>
<evidence type="ECO:0000256" key="1">
    <source>
        <dbReference type="SAM" id="MobiDB-lite"/>
    </source>
</evidence>
<evidence type="ECO:0000313" key="2">
    <source>
        <dbReference type="EMBL" id="KDR85893.1"/>
    </source>
</evidence>
<reference evidence="3" key="1">
    <citation type="journal article" date="2014" name="Proc. Natl. Acad. Sci. U.S.A.">
        <title>Extensive sampling of basidiomycete genomes demonstrates inadequacy of the white-rot/brown-rot paradigm for wood decay fungi.</title>
        <authorList>
            <person name="Riley R."/>
            <person name="Salamov A.A."/>
            <person name="Brown D.W."/>
            <person name="Nagy L.G."/>
            <person name="Floudas D."/>
            <person name="Held B.W."/>
            <person name="Levasseur A."/>
            <person name="Lombard V."/>
            <person name="Morin E."/>
            <person name="Otillar R."/>
            <person name="Lindquist E.A."/>
            <person name="Sun H."/>
            <person name="LaButti K.M."/>
            <person name="Schmutz J."/>
            <person name="Jabbour D."/>
            <person name="Luo H."/>
            <person name="Baker S.E."/>
            <person name="Pisabarro A.G."/>
            <person name="Walton J.D."/>
            <person name="Blanchette R.A."/>
            <person name="Henrissat B."/>
            <person name="Martin F."/>
            <person name="Cullen D."/>
            <person name="Hibbett D.S."/>
            <person name="Grigoriev I.V."/>
        </authorList>
    </citation>
    <scope>NUCLEOTIDE SEQUENCE [LARGE SCALE GENOMIC DNA]</scope>
    <source>
        <strain evidence="3">CBS 339.88</strain>
    </source>
</reference>